<feature type="transmembrane region" description="Helical" evidence="3">
    <location>
        <begin position="74"/>
        <end position="93"/>
    </location>
</feature>
<dbReference type="InterPro" id="IPR050469">
    <property type="entry name" value="Diguanylate_Cyclase"/>
</dbReference>
<evidence type="ECO:0000256" key="3">
    <source>
        <dbReference type="SAM" id="Phobius"/>
    </source>
</evidence>
<feature type="transmembrane region" description="Helical" evidence="3">
    <location>
        <begin position="105"/>
        <end position="128"/>
    </location>
</feature>
<dbReference type="Gene3D" id="3.30.70.270">
    <property type="match status" value="1"/>
</dbReference>
<dbReference type="PANTHER" id="PTHR45138">
    <property type="entry name" value="REGULATORY COMPONENTS OF SENSORY TRANSDUCTION SYSTEM"/>
    <property type="match status" value="1"/>
</dbReference>
<sequence length="391" mass="43547">MNQLVQFLERWMLRMHLSPEHFWLLLAPNRHTLYFNHHRAAIISTRVRIASASFALLTLLWIPVDMLLLPEPGATIMALLRACGVGLFVYLAWPDAASRKNLARAQARLGLMLMAPTALYLAAAYFLAGVPFSGPDLVLAQLYKMLPFVVISGLCLFPLTLIESVLYAIILAPLFALGVLFNGDYAWESTLASIWIFVLLLGVFVMAGVVQLFYMFALVDRVSYDPLTKAFSRRSGQDLLDLYYHIAESHDRSLAIGFVDLDNFKSINDTYGHEAGDEALKQAVEALKGYIRQGDMIVRWGGEEFLLLLPNADIRGVRAVLERITEGWLGLRPDGQSMLTASIGLAERKVDGAEDWESLVELADQRMYEAKNSGKARAVSCNGEVFASDLI</sequence>
<dbReference type="GO" id="GO:0052621">
    <property type="term" value="F:diguanylate cyclase activity"/>
    <property type="evidence" value="ECO:0007669"/>
    <property type="project" value="UniProtKB-EC"/>
</dbReference>
<protein>
    <recommendedName>
        <fullName evidence="1">diguanylate cyclase</fullName>
        <ecNumber evidence="1">2.7.7.65</ecNumber>
    </recommendedName>
</protein>
<gene>
    <name evidence="5" type="ORF">MAIT1_02463</name>
</gene>
<comment type="caution">
    <text evidence="5">The sequence shown here is derived from an EMBL/GenBank/DDBJ whole genome shotgun (WGS) entry which is preliminary data.</text>
</comment>
<feature type="transmembrane region" description="Helical" evidence="3">
    <location>
        <begin position="49"/>
        <end position="68"/>
    </location>
</feature>
<dbReference type="NCBIfam" id="TIGR00254">
    <property type="entry name" value="GGDEF"/>
    <property type="match status" value="1"/>
</dbReference>
<organism evidence="5 6">
    <name type="scientific">Magnetofaba australis IT-1</name>
    <dbReference type="NCBI Taxonomy" id="1434232"/>
    <lineage>
        <taxon>Bacteria</taxon>
        <taxon>Pseudomonadati</taxon>
        <taxon>Pseudomonadota</taxon>
        <taxon>Magnetococcia</taxon>
        <taxon>Magnetococcales</taxon>
        <taxon>Magnetococcaceae</taxon>
        <taxon>Magnetofaba</taxon>
    </lineage>
</organism>
<dbReference type="CDD" id="cd01949">
    <property type="entry name" value="GGDEF"/>
    <property type="match status" value="1"/>
</dbReference>
<dbReference type="SUPFAM" id="SSF55073">
    <property type="entry name" value="Nucleotide cyclase"/>
    <property type="match status" value="1"/>
</dbReference>
<dbReference type="InterPro" id="IPR043128">
    <property type="entry name" value="Rev_trsase/Diguanyl_cyclase"/>
</dbReference>
<evidence type="ECO:0000259" key="4">
    <source>
        <dbReference type="PROSITE" id="PS50887"/>
    </source>
</evidence>
<feature type="domain" description="GGDEF" evidence="4">
    <location>
        <begin position="252"/>
        <end position="383"/>
    </location>
</feature>
<dbReference type="RefSeq" id="WP_158089588.1">
    <property type="nucleotide sequence ID" value="NZ_LVJN01000020.1"/>
</dbReference>
<dbReference type="PANTHER" id="PTHR45138:SF9">
    <property type="entry name" value="DIGUANYLATE CYCLASE DGCM-RELATED"/>
    <property type="match status" value="1"/>
</dbReference>
<dbReference type="InterPro" id="IPR000160">
    <property type="entry name" value="GGDEF_dom"/>
</dbReference>
<evidence type="ECO:0000256" key="1">
    <source>
        <dbReference type="ARBA" id="ARBA00012528"/>
    </source>
</evidence>
<dbReference type="EMBL" id="LVJN01000020">
    <property type="protein sequence ID" value="OSM02337.1"/>
    <property type="molecule type" value="Genomic_DNA"/>
</dbReference>
<feature type="transmembrane region" description="Helical" evidence="3">
    <location>
        <begin position="194"/>
        <end position="219"/>
    </location>
</feature>
<evidence type="ECO:0000313" key="6">
    <source>
        <dbReference type="Proteomes" id="UP000194003"/>
    </source>
</evidence>
<dbReference type="PROSITE" id="PS50887">
    <property type="entry name" value="GGDEF"/>
    <property type="match status" value="1"/>
</dbReference>
<comment type="catalytic activity">
    <reaction evidence="2">
        <text>2 GTP = 3',3'-c-di-GMP + 2 diphosphate</text>
        <dbReference type="Rhea" id="RHEA:24898"/>
        <dbReference type="ChEBI" id="CHEBI:33019"/>
        <dbReference type="ChEBI" id="CHEBI:37565"/>
        <dbReference type="ChEBI" id="CHEBI:58805"/>
        <dbReference type="EC" id="2.7.7.65"/>
    </reaction>
</comment>
<dbReference type="FunFam" id="3.30.70.270:FF:000001">
    <property type="entry name" value="Diguanylate cyclase domain protein"/>
    <property type="match status" value="1"/>
</dbReference>
<dbReference type="Pfam" id="PF00990">
    <property type="entry name" value="GGDEF"/>
    <property type="match status" value="1"/>
</dbReference>
<feature type="transmembrane region" description="Helical" evidence="3">
    <location>
        <begin position="164"/>
        <end position="182"/>
    </location>
</feature>
<dbReference type="AlphaFoldDB" id="A0A1Y2K3W0"/>
<keyword evidence="6" id="KW-1185">Reference proteome</keyword>
<dbReference type="STRING" id="1434232.MAIT1_02463"/>
<reference evidence="5 6" key="1">
    <citation type="journal article" date="2016" name="BMC Genomics">
        <title>Combined genomic and structural analyses of a cultured magnetotactic bacterium reveals its niche adaptation to a dynamic environment.</title>
        <authorList>
            <person name="Araujo A.C."/>
            <person name="Morillo V."/>
            <person name="Cypriano J."/>
            <person name="Teixeira L.C."/>
            <person name="Leao P."/>
            <person name="Lyra S."/>
            <person name="Almeida L.G."/>
            <person name="Bazylinski D.A."/>
            <person name="Vasconcellos A.T."/>
            <person name="Abreu F."/>
            <person name="Lins U."/>
        </authorList>
    </citation>
    <scope>NUCLEOTIDE SEQUENCE [LARGE SCALE GENOMIC DNA]</scope>
    <source>
        <strain evidence="5 6">IT-1</strain>
    </source>
</reference>
<accession>A0A1Y2K3W0</accession>
<feature type="transmembrane region" description="Helical" evidence="3">
    <location>
        <begin position="140"/>
        <end position="157"/>
    </location>
</feature>
<evidence type="ECO:0000313" key="5">
    <source>
        <dbReference type="EMBL" id="OSM02337.1"/>
    </source>
</evidence>
<keyword evidence="3" id="KW-0812">Transmembrane</keyword>
<dbReference type="Proteomes" id="UP000194003">
    <property type="component" value="Unassembled WGS sequence"/>
</dbReference>
<name>A0A1Y2K3W0_9PROT</name>
<keyword evidence="3" id="KW-0472">Membrane</keyword>
<keyword evidence="3" id="KW-1133">Transmembrane helix</keyword>
<dbReference type="EC" id="2.7.7.65" evidence="1"/>
<dbReference type="InterPro" id="IPR029787">
    <property type="entry name" value="Nucleotide_cyclase"/>
</dbReference>
<dbReference type="OrthoDB" id="9812260at2"/>
<dbReference type="SMART" id="SM00267">
    <property type="entry name" value="GGDEF"/>
    <property type="match status" value="1"/>
</dbReference>
<evidence type="ECO:0000256" key="2">
    <source>
        <dbReference type="ARBA" id="ARBA00034247"/>
    </source>
</evidence>
<proteinExistence type="predicted"/>